<dbReference type="Proteomes" id="UP000276984">
    <property type="component" value="Chromosome"/>
</dbReference>
<dbReference type="Pfam" id="PF16252">
    <property type="entry name" value="DUF4908"/>
    <property type="match status" value="1"/>
</dbReference>
<name>A0A494RD53_9CAUL</name>
<evidence type="ECO:0000313" key="1">
    <source>
        <dbReference type="EMBL" id="AYG94248.1"/>
    </source>
</evidence>
<organism evidence="1 2">
    <name type="scientific">Brevundimonas naejangsanensis</name>
    <dbReference type="NCBI Taxonomy" id="588932"/>
    <lineage>
        <taxon>Bacteria</taxon>
        <taxon>Pseudomonadati</taxon>
        <taxon>Pseudomonadota</taxon>
        <taxon>Alphaproteobacteria</taxon>
        <taxon>Caulobacterales</taxon>
        <taxon>Caulobacteraceae</taxon>
        <taxon>Brevundimonas</taxon>
    </lineage>
</organism>
<protein>
    <submittedName>
        <fullName evidence="1">DUF4908 domain-containing protein</fullName>
    </submittedName>
</protein>
<dbReference type="AlphaFoldDB" id="A0A494RD53"/>
<reference evidence="1 2" key="1">
    <citation type="submission" date="2018-10" db="EMBL/GenBank/DDBJ databases">
        <title>Complete genome sequence of Brevundimonas naejangsanensis BRV3.</title>
        <authorList>
            <person name="Berrios L."/>
            <person name="Ely B."/>
        </authorList>
    </citation>
    <scope>NUCLEOTIDE SEQUENCE [LARGE SCALE GENOMIC DNA]</scope>
    <source>
        <strain evidence="1 2">BRV3</strain>
    </source>
</reference>
<dbReference type="EMBL" id="CP032707">
    <property type="protein sequence ID" value="AYG94248.1"/>
    <property type="molecule type" value="Genomic_DNA"/>
</dbReference>
<proteinExistence type="predicted"/>
<gene>
    <name evidence="1" type="ORF">D8I30_02890</name>
</gene>
<dbReference type="OrthoDB" id="7170995at2"/>
<accession>A0A494RD53</accession>
<dbReference type="RefSeq" id="WP_121481405.1">
    <property type="nucleotide sequence ID" value="NZ_CP032707.1"/>
</dbReference>
<dbReference type="InterPro" id="IPR032591">
    <property type="entry name" value="DUF4908"/>
</dbReference>
<sequence length="286" mass="30162">MMAAVKVVAENPRPCAVATPCAATPATLRGPQTITGLAPVLALALACLAGAAEAEAQTRSNVQANIQAEQSRVIRDQSVIRTTPPPGRYVSEAGQAFILDQAGSLTLLRFERSTETWALRPSSAPRGDTIYRNDAGDQVLRVTTGGGITVYTTRTPGGSPVSLAGPPVSLEPPSLGPVQMFNLMTRRSSLVSEAMGRLVRINVFGEESEALCIEALIVTTDAVIRIARSPSARPFLDRLRSITIVEGPRASVSYSGGDLRVVVDPKRGIAGRPSSARVIRAVIPQD</sequence>
<evidence type="ECO:0000313" key="2">
    <source>
        <dbReference type="Proteomes" id="UP000276984"/>
    </source>
</evidence>
<keyword evidence="2" id="KW-1185">Reference proteome</keyword>